<evidence type="ECO:0000313" key="3">
    <source>
        <dbReference type="EMBL" id="WGH92215.1"/>
    </source>
</evidence>
<dbReference type="EMBL" id="CP122566">
    <property type="protein sequence ID" value="WGH92215.1"/>
    <property type="molecule type" value="Genomic_DNA"/>
</dbReference>
<reference evidence="3 4" key="1">
    <citation type="submission" date="2023-03" db="EMBL/GenBank/DDBJ databases">
        <title>Complete genome sequences of several Auritidibacter ignavus strains isolated from ear infections.</title>
        <authorList>
            <person name="Baehr T."/>
            <person name="Baumhoegger A.M."/>
        </authorList>
    </citation>
    <scope>NUCLEOTIDE SEQUENCE [LARGE SCALE GENOMIC DNA]</scope>
    <source>
        <strain evidence="3 4">BABAE-6</strain>
    </source>
</reference>
<feature type="chain" id="PRO_5042509411" evidence="2">
    <location>
        <begin position="30"/>
        <end position="514"/>
    </location>
</feature>
<proteinExistence type="predicted"/>
<keyword evidence="4" id="KW-1185">Reference proteome</keyword>
<dbReference type="RefSeq" id="WP_110101326.1">
    <property type="nucleotide sequence ID" value="NZ_CP122561.1"/>
</dbReference>
<gene>
    <name evidence="3" type="ORF">QDX21_07700</name>
</gene>
<evidence type="ECO:0000256" key="2">
    <source>
        <dbReference type="SAM" id="SignalP"/>
    </source>
</evidence>
<feature type="region of interest" description="Disordered" evidence="1">
    <location>
        <begin position="305"/>
        <end position="371"/>
    </location>
</feature>
<feature type="signal peptide" evidence="2">
    <location>
        <begin position="1"/>
        <end position="29"/>
    </location>
</feature>
<keyword evidence="2" id="KW-0732">Signal</keyword>
<feature type="region of interest" description="Disordered" evidence="1">
    <location>
        <begin position="123"/>
        <end position="154"/>
    </location>
</feature>
<organism evidence="3 4">
    <name type="scientific">Auritidibacter ignavus</name>
    <dbReference type="NCBI Taxonomy" id="678932"/>
    <lineage>
        <taxon>Bacteria</taxon>
        <taxon>Bacillati</taxon>
        <taxon>Actinomycetota</taxon>
        <taxon>Actinomycetes</taxon>
        <taxon>Micrococcales</taxon>
        <taxon>Micrococcaceae</taxon>
        <taxon>Auritidibacter</taxon>
    </lineage>
</organism>
<dbReference type="Proteomes" id="UP001224674">
    <property type="component" value="Chromosome"/>
</dbReference>
<dbReference type="AlphaFoldDB" id="A0AAJ6ALE3"/>
<feature type="compositionally biased region" description="Polar residues" evidence="1">
    <location>
        <begin position="134"/>
        <end position="143"/>
    </location>
</feature>
<evidence type="ECO:0000256" key="1">
    <source>
        <dbReference type="SAM" id="MobiDB-lite"/>
    </source>
</evidence>
<accession>A0AAJ6ALE3</accession>
<sequence>MQNKITRLLGGVAGIALLAGGLTATEANADQNLPVSDVQFSWAVNEEAGGGAFFGGANWLVAGEVGNVHGDQNRGATVWDEQKDAKYFTNRDGNVTITRPDAQGNQVPATWAARNFESITADGKPSGARLKTAPGSSSWNQANIAAGSGTVDPEGENAEISWDGSFTTVFYGGMTYWSINDPKLTVTNGKGELTATLTGYGADMYDLSKWVKLDPMHNATVATFSDVDVTETGIEIKPDYLGVAVEVEANGPSNPQKREGKHWGSFPQDTVDFNVGTGQAGYWYSTGGQVDPKKPAAPISVSYPKVKAPAQPTPEHEDCTTAGAADGENTECVDTDVTIPDADQNQPGPGNPGGPDEGPGDGDGDDTPTGAFKLTIEKNQTSLGQGEVDQAGGVVASGRLPEATVLDTRSNSQGWNVTGQASAFQNAAGTESFGAAALGWVPRVTQTGQTARAGAEVKPNVENGLAANRTLATATGATGEKTTLGAELNLNVLQQNIPSGGNYRSVLTVTAIAK</sequence>
<name>A0AAJ6ALE3_9MICC</name>
<protein>
    <submittedName>
        <fullName evidence="3">HtaA domain-containing protein</fullName>
    </submittedName>
</protein>
<evidence type="ECO:0000313" key="4">
    <source>
        <dbReference type="Proteomes" id="UP001224674"/>
    </source>
</evidence>